<protein>
    <submittedName>
        <fullName evidence="1">Uncharacterized protein</fullName>
    </submittedName>
</protein>
<evidence type="ECO:0000313" key="1">
    <source>
        <dbReference type="EMBL" id="NOV43243.1"/>
    </source>
</evidence>
<name>A0A6M2DA98_RHIMP</name>
<accession>A0A6M2DA98</accession>
<dbReference type="EMBL" id="GHWJ01010506">
    <property type="protein sequence ID" value="NOV43243.1"/>
    <property type="molecule type" value="Transcribed_RNA"/>
</dbReference>
<reference evidence="1" key="1">
    <citation type="submission" date="2019-09" db="EMBL/GenBank/DDBJ databases">
        <title>Organ-specific transcriptomic study of the physiology of the cattle tick, Rhipicephalus microplus.</title>
        <authorList>
            <person name="Tirloni L."/>
            <person name="Braz G."/>
            <person name="Gandara A.C.P."/>
            <person name="Sabadin G.A."/>
            <person name="da Silva R.M."/>
            <person name="Guizzo M.G."/>
            <person name="Machado J.A."/>
            <person name="Costa E.P."/>
            <person name="Gomes H.F."/>
            <person name="Moraes J."/>
            <person name="Mota M.B.S."/>
            <person name="Mesquita R.D."/>
            <person name="Alvarenga P.H."/>
            <person name="Alves F."/>
            <person name="Seixas A."/>
            <person name="da Fonseca R.N."/>
            <person name="Fogaca A."/>
            <person name="Logullo C."/>
            <person name="Tanaka A."/>
            <person name="Daffre S."/>
            <person name="Termignoni C."/>
            <person name="Vaz I.S.Jr."/>
            <person name="Oliveira P.L."/>
            <person name="Ribeiro J.M."/>
        </authorList>
    </citation>
    <scope>NUCLEOTIDE SEQUENCE</scope>
    <source>
        <strain evidence="1">Porto Alegre</strain>
    </source>
</reference>
<proteinExistence type="predicted"/>
<dbReference type="AlphaFoldDB" id="A0A6M2DA98"/>
<sequence length="81" mass="9054">MCMQREVRSTTTKCFAPLLALLLQFLAAAYNVIVLFSCTCSSLFMSFVCPPLLSRVSVSLFISNCKLSVCQQLPIRKIFPN</sequence>
<organism evidence="1">
    <name type="scientific">Rhipicephalus microplus</name>
    <name type="common">Cattle tick</name>
    <name type="synonym">Boophilus microplus</name>
    <dbReference type="NCBI Taxonomy" id="6941"/>
    <lineage>
        <taxon>Eukaryota</taxon>
        <taxon>Metazoa</taxon>
        <taxon>Ecdysozoa</taxon>
        <taxon>Arthropoda</taxon>
        <taxon>Chelicerata</taxon>
        <taxon>Arachnida</taxon>
        <taxon>Acari</taxon>
        <taxon>Parasitiformes</taxon>
        <taxon>Ixodida</taxon>
        <taxon>Ixodoidea</taxon>
        <taxon>Ixodidae</taxon>
        <taxon>Rhipicephalinae</taxon>
        <taxon>Rhipicephalus</taxon>
        <taxon>Boophilus</taxon>
    </lineage>
</organism>